<evidence type="ECO:0000313" key="7">
    <source>
        <dbReference type="EMBL" id="AEB13856.1"/>
    </source>
</evidence>
<accession>F2NRN8</accession>
<evidence type="ECO:0000259" key="6">
    <source>
        <dbReference type="Pfam" id="PF00294"/>
    </source>
</evidence>
<keyword evidence="5" id="KW-0067">ATP-binding</keyword>
<dbReference type="PANTHER" id="PTHR43085:SF1">
    <property type="entry name" value="PSEUDOURIDINE KINASE-RELATED"/>
    <property type="match status" value="1"/>
</dbReference>
<dbReference type="InterPro" id="IPR029056">
    <property type="entry name" value="Ribokinase-like"/>
</dbReference>
<dbReference type="EMBL" id="CP002631">
    <property type="protein sequence ID" value="AEB13856.1"/>
    <property type="molecule type" value="Genomic_DNA"/>
</dbReference>
<keyword evidence="3" id="KW-0547">Nucleotide-binding</keyword>
<proteinExistence type="inferred from homology"/>
<keyword evidence="4" id="KW-0418">Kinase</keyword>
<gene>
    <name evidence="7" type="ordered locus">Tresu_0934</name>
</gene>
<comment type="similarity">
    <text evidence="1">Belongs to the carbohydrate kinase PfkB family.</text>
</comment>
<dbReference type="STRING" id="869209.Tresu_0934"/>
<dbReference type="InterPro" id="IPR050306">
    <property type="entry name" value="PfkB_Carbo_kinase"/>
</dbReference>
<reference evidence="7 8" key="1">
    <citation type="journal article" date="2011" name="Stand. Genomic Sci.">
        <title>Complete genome sequence of Treponema succinifaciens type strain (6091).</title>
        <authorList>
            <person name="Han C."/>
            <person name="Gronow S."/>
            <person name="Teshima H."/>
            <person name="Lapidus A."/>
            <person name="Nolan M."/>
            <person name="Lucas S."/>
            <person name="Hammon N."/>
            <person name="Deshpande S."/>
            <person name="Cheng J.F."/>
            <person name="Zeytun A."/>
            <person name="Tapia R."/>
            <person name="Goodwin L."/>
            <person name="Pitluck S."/>
            <person name="Liolios K."/>
            <person name="Pagani I."/>
            <person name="Ivanova N."/>
            <person name="Mavromatis K."/>
            <person name="Mikhailova N."/>
            <person name="Huntemann M."/>
            <person name="Pati A."/>
            <person name="Chen A."/>
            <person name="Palaniappan K."/>
            <person name="Land M."/>
            <person name="Hauser L."/>
            <person name="Brambilla E.M."/>
            <person name="Rohde M."/>
            <person name="Goker M."/>
            <person name="Woyke T."/>
            <person name="Bristow J."/>
            <person name="Eisen J.A."/>
            <person name="Markowitz V."/>
            <person name="Hugenholtz P."/>
            <person name="Kyrpides N.C."/>
            <person name="Klenk H.P."/>
            <person name="Detter J.C."/>
        </authorList>
    </citation>
    <scope>NUCLEOTIDE SEQUENCE [LARGE SCALE GENOMIC DNA]</scope>
    <source>
        <strain evidence="8">ATCC 33096 / DSM 2489 / 6091</strain>
    </source>
</reference>
<dbReference type="Gene3D" id="3.40.1190.20">
    <property type="match status" value="1"/>
</dbReference>
<evidence type="ECO:0000256" key="4">
    <source>
        <dbReference type="ARBA" id="ARBA00022777"/>
    </source>
</evidence>
<dbReference type="GO" id="GO:0008865">
    <property type="term" value="F:fructokinase activity"/>
    <property type="evidence" value="ECO:0007669"/>
    <property type="project" value="UniProtKB-EC"/>
</dbReference>
<dbReference type="Pfam" id="PF00294">
    <property type="entry name" value="PfkB"/>
    <property type="match status" value="1"/>
</dbReference>
<protein>
    <submittedName>
        <fullName evidence="7">Fructokinase</fullName>
        <ecNumber evidence="7">2.7.1.4</ecNumber>
    </submittedName>
</protein>
<dbReference type="Proteomes" id="UP000006852">
    <property type="component" value="Chromosome"/>
</dbReference>
<dbReference type="PANTHER" id="PTHR43085">
    <property type="entry name" value="HEXOKINASE FAMILY MEMBER"/>
    <property type="match status" value="1"/>
</dbReference>
<keyword evidence="2 7" id="KW-0808">Transferase</keyword>
<organism evidence="7 8">
    <name type="scientific">Treponema succinifaciens (strain ATCC 33096 / DSM 2489 / 6091)</name>
    <dbReference type="NCBI Taxonomy" id="869209"/>
    <lineage>
        <taxon>Bacteria</taxon>
        <taxon>Pseudomonadati</taxon>
        <taxon>Spirochaetota</taxon>
        <taxon>Spirochaetia</taxon>
        <taxon>Spirochaetales</taxon>
        <taxon>Treponemataceae</taxon>
        <taxon>Treponema</taxon>
    </lineage>
</organism>
<dbReference type="SUPFAM" id="SSF53613">
    <property type="entry name" value="Ribokinase-like"/>
    <property type="match status" value="1"/>
</dbReference>
<sequence length="327" mass="35931">MKNYDVVALGELLVDFTQNGISAQGNWLMEANAGGAPCNVLAMLAKLGHSVSFVGKVGDDMFGKMLQSKITSLGIGIENLVFSQKYKTTLAFVHTANDGDRSFSFYRNHGADSMLEKSELKPELISDAKIFHFGTLSMTNEICFDATKFALETAKKSGVLRSFDPNLRLQLWEDENQAKEKILFGLSECEILKIAAEELEFVSGKKSIFDGVNWLRSKFNIPLITVTKGKDGSEAFYSDGKISLHETAGTFSNVKTIDTTGAGDTFCACILHEILCNGYESFSVERLQKMLVFANAASSLVTTKKGSLSVMPARSEIKQLIKDFSMR</sequence>
<dbReference type="HOGENOM" id="CLU_027634_6_1_12"/>
<dbReference type="GO" id="GO:0005524">
    <property type="term" value="F:ATP binding"/>
    <property type="evidence" value="ECO:0007669"/>
    <property type="project" value="UniProtKB-KW"/>
</dbReference>
<dbReference type="GeneID" id="302998103"/>
<name>F2NRN8_TRES6</name>
<evidence type="ECO:0000256" key="1">
    <source>
        <dbReference type="ARBA" id="ARBA00010688"/>
    </source>
</evidence>
<dbReference type="OrthoDB" id="9813569at2"/>
<dbReference type="InterPro" id="IPR011611">
    <property type="entry name" value="PfkB_dom"/>
</dbReference>
<evidence type="ECO:0000256" key="5">
    <source>
        <dbReference type="ARBA" id="ARBA00022840"/>
    </source>
</evidence>
<dbReference type="KEGG" id="tsu:Tresu_0934"/>
<evidence type="ECO:0000256" key="2">
    <source>
        <dbReference type="ARBA" id="ARBA00022679"/>
    </source>
</evidence>
<dbReference type="RefSeq" id="WP_013701148.1">
    <property type="nucleotide sequence ID" value="NC_015385.1"/>
</dbReference>
<keyword evidence="8" id="KW-1185">Reference proteome</keyword>
<reference evidence="8" key="2">
    <citation type="submission" date="2011-04" db="EMBL/GenBank/DDBJ databases">
        <title>The complete genome of chromosome of Treponema succinifaciens DSM 2489.</title>
        <authorList>
            <person name="Lucas S."/>
            <person name="Copeland A."/>
            <person name="Lapidus A."/>
            <person name="Bruce D."/>
            <person name="Goodwin L."/>
            <person name="Pitluck S."/>
            <person name="Peters L."/>
            <person name="Kyrpides N."/>
            <person name="Mavromatis K."/>
            <person name="Ivanova N."/>
            <person name="Ovchinnikova G."/>
            <person name="Teshima H."/>
            <person name="Detter J.C."/>
            <person name="Tapia R."/>
            <person name="Han C."/>
            <person name="Land M."/>
            <person name="Hauser L."/>
            <person name="Markowitz V."/>
            <person name="Cheng J.-F."/>
            <person name="Hugenholtz P."/>
            <person name="Woyke T."/>
            <person name="Wu D."/>
            <person name="Gronow S."/>
            <person name="Wellnitz S."/>
            <person name="Brambilla E."/>
            <person name="Klenk H.-P."/>
            <person name="Eisen J.A."/>
        </authorList>
    </citation>
    <scope>NUCLEOTIDE SEQUENCE [LARGE SCALE GENOMIC DNA]</scope>
    <source>
        <strain evidence="8">ATCC 33096 / DSM 2489 / 6091</strain>
    </source>
</reference>
<dbReference type="eggNOG" id="COG0524">
    <property type="taxonomic scope" value="Bacteria"/>
</dbReference>
<evidence type="ECO:0000313" key="8">
    <source>
        <dbReference type="Proteomes" id="UP000006852"/>
    </source>
</evidence>
<feature type="domain" description="Carbohydrate kinase PfkB" evidence="6">
    <location>
        <begin position="29"/>
        <end position="312"/>
    </location>
</feature>
<dbReference type="CDD" id="cd01167">
    <property type="entry name" value="bac_FRK"/>
    <property type="match status" value="1"/>
</dbReference>
<dbReference type="AlphaFoldDB" id="F2NRN8"/>
<dbReference type="EC" id="2.7.1.4" evidence="7"/>
<evidence type="ECO:0000256" key="3">
    <source>
        <dbReference type="ARBA" id="ARBA00022741"/>
    </source>
</evidence>